<dbReference type="GO" id="GO:0004359">
    <property type="term" value="F:glutaminase activity"/>
    <property type="evidence" value="ECO:0007669"/>
    <property type="project" value="UniProtKB-UniRule"/>
</dbReference>
<evidence type="ECO:0000256" key="3">
    <source>
        <dbReference type="ARBA" id="ARBA00012918"/>
    </source>
</evidence>
<keyword evidence="6" id="KW-0007">Acetylation</keyword>
<feature type="binding site" evidence="6">
    <location>
        <position position="197"/>
    </location>
    <ligand>
        <name>substrate</name>
    </ligand>
</feature>
<dbReference type="EC" id="3.5.1.2" evidence="3 6"/>
<dbReference type="PANTHER" id="PTHR12544:SF29">
    <property type="entry name" value="GLUTAMINASE"/>
    <property type="match status" value="1"/>
</dbReference>
<evidence type="ECO:0000313" key="8">
    <source>
        <dbReference type="Proteomes" id="UP000093748"/>
    </source>
</evidence>
<dbReference type="Pfam" id="PF04960">
    <property type="entry name" value="Glutaminase"/>
    <property type="match status" value="1"/>
</dbReference>
<comment type="similarity">
    <text evidence="1 6">Belongs to the glutaminase family.</text>
</comment>
<feature type="binding site" evidence="6">
    <location>
        <position position="249"/>
    </location>
    <ligand>
        <name>substrate</name>
    </ligand>
</feature>
<sequence>MPELERAPKLDQALAEVAAEMAERTDRGNVATYIPQLGKVDPRKFGIAAVTNDGRVLVAGDADQVFSIQSISKVFTLTLALGNVGDALWQRVGREPSGNPFNSIVQLEHENGIPRNPFINAGAIVISDILLAGHQPREAIGEILRFIQFLADDDTIIIDREVAASERATGYRNFALANYMKSFGNLHHAPELALGVYFHHCAIAMSCRQLAMAGRFLANGGKNPATGHSVVSAERARRIGAMMLTCGHYDGSGDFAFRVGIPGKSGVGGGILGIVPGVASLAVWSPGLNANGNSKLGSIALEKLARMMNWSIFAP</sequence>
<dbReference type="RefSeq" id="WP_032930139.1">
    <property type="nucleotide sequence ID" value="NZ_LZTH01000044.1"/>
</dbReference>
<keyword evidence="4 6" id="KW-0378">Hydrolase</keyword>
<dbReference type="HAMAP" id="MF_00313">
    <property type="entry name" value="Glutaminase"/>
    <property type="match status" value="1"/>
</dbReference>
<dbReference type="GO" id="GO:0006537">
    <property type="term" value="P:glutamate biosynthetic process"/>
    <property type="evidence" value="ECO:0007669"/>
    <property type="project" value="TreeGrafter"/>
</dbReference>
<comment type="subunit">
    <text evidence="2 6">Homotetramer.</text>
</comment>
<feature type="binding site" evidence="6">
    <location>
        <position position="173"/>
    </location>
    <ligand>
        <name>substrate</name>
    </ligand>
</feature>
<protein>
    <recommendedName>
        <fullName evidence="3 6">Glutaminase</fullName>
        <ecNumber evidence="3 6">3.5.1.2</ecNumber>
    </recommendedName>
</protein>
<organism evidence="7 8">
    <name type="scientific">Rhizobium loti</name>
    <name type="common">Mesorhizobium loti</name>
    <dbReference type="NCBI Taxonomy" id="381"/>
    <lineage>
        <taxon>Bacteria</taxon>
        <taxon>Pseudomonadati</taxon>
        <taxon>Pseudomonadota</taxon>
        <taxon>Alphaproteobacteria</taxon>
        <taxon>Hyphomicrobiales</taxon>
        <taxon>Phyllobacteriaceae</taxon>
        <taxon>Mesorhizobium</taxon>
    </lineage>
</organism>
<dbReference type="Gene3D" id="3.40.710.10">
    <property type="entry name" value="DD-peptidase/beta-lactamase superfamily"/>
    <property type="match status" value="1"/>
</dbReference>
<feature type="binding site" evidence="6">
    <location>
        <position position="166"/>
    </location>
    <ligand>
        <name>substrate</name>
    </ligand>
</feature>
<evidence type="ECO:0000313" key="7">
    <source>
        <dbReference type="EMBL" id="OBP72809.1"/>
    </source>
</evidence>
<comment type="catalytic activity">
    <reaction evidence="5 6">
        <text>L-glutamine + H2O = L-glutamate + NH4(+)</text>
        <dbReference type="Rhea" id="RHEA:15889"/>
        <dbReference type="ChEBI" id="CHEBI:15377"/>
        <dbReference type="ChEBI" id="CHEBI:28938"/>
        <dbReference type="ChEBI" id="CHEBI:29985"/>
        <dbReference type="ChEBI" id="CHEBI:58359"/>
        <dbReference type="EC" id="3.5.1.2"/>
    </reaction>
</comment>
<feature type="binding site" evidence="6">
    <location>
        <position position="120"/>
    </location>
    <ligand>
        <name>substrate</name>
    </ligand>
</feature>
<evidence type="ECO:0000256" key="1">
    <source>
        <dbReference type="ARBA" id="ARBA00011076"/>
    </source>
</evidence>
<dbReference type="NCBIfam" id="NF002133">
    <property type="entry name" value="PRK00971.1-2"/>
    <property type="match status" value="1"/>
</dbReference>
<dbReference type="GO" id="GO:0006543">
    <property type="term" value="P:L-glutamine catabolic process"/>
    <property type="evidence" value="ECO:0007669"/>
    <property type="project" value="TreeGrafter"/>
</dbReference>
<proteinExistence type="inferred from homology"/>
<dbReference type="Proteomes" id="UP000093748">
    <property type="component" value="Unassembled WGS sequence"/>
</dbReference>
<name>A0A1A5J8Q0_RHILI</name>
<gene>
    <name evidence="6" type="primary">glsA</name>
    <name evidence="7" type="ORF">BAE39_19945</name>
</gene>
<dbReference type="InterPro" id="IPR015868">
    <property type="entry name" value="Glutaminase"/>
</dbReference>
<dbReference type="OrthoDB" id="9788822at2"/>
<evidence type="ECO:0000256" key="6">
    <source>
        <dbReference type="HAMAP-Rule" id="MF_00313"/>
    </source>
</evidence>
<evidence type="ECO:0000256" key="5">
    <source>
        <dbReference type="ARBA" id="ARBA00049534"/>
    </source>
</evidence>
<dbReference type="EMBL" id="LZTJ01000031">
    <property type="protein sequence ID" value="OBP72809.1"/>
    <property type="molecule type" value="Genomic_DNA"/>
</dbReference>
<evidence type="ECO:0000256" key="2">
    <source>
        <dbReference type="ARBA" id="ARBA00011881"/>
    </source>
</evidence>
<reference evidence="8" key="1">
    <citation type="submission" date="2016-06" db="EMBL/GenBank/DDBJ databases">
        <title>NZP2037 Pacbio-Illumina hybrid assembly.</title>
        <authorList>
            <person name="Ramsay J.P."/>
        </authorList>
    </citation>
    <scope>NUCLEOTIDE SEQUENCE [LARGE SCALE GENOMIC DNA]</scope>
    <source>
        <strain evidence="8">R7ANS::ICEMlSym2042</strain>
    </source>
</reference>
<evidence type="ECO:0000256" key="4">
    <source>
        <dbReference type="ARBA" id="ARBA00022801"/>
    </source>
</evidence>
<feature type="binding site" evidence="6">
    <location>
        <position position="267"/>
    </location>
    <ligand>
        <name>substrate</name>
    </ligand>
</feature>
<feature type="binding site" evidence="6">
    <location>
        <position position="70"/>
    </location>
    <ligand>
        <name>substrate</name>
    </ligand>
</feature>
<dbReference type="GeneID" id="66684281"/>
<dbReference type="FunFam" id="3.40.710.10:FF:000005">
    <property type="entry name" value="Glutaminase"/>
    <property type="match status" value="1"/>
</dbReference>
<dbReference type="SUPFAM" id="SSF56601">
    <property type="entry name" value="beta-lactamase/transpeptidase-like"/>
    <property type="match status" value="1"/>
</dbReference>
<comment type="caution">
    <text evidence="7">The sequence shown here is derived from an EMBL/GenBank/DDBJ whole genome shotgun (WGS) entry which is preliminary data.</text>
</comment>
<dbReference type="InterPro" id="IPR012338">
    <property type="entry name" value="Beta-lactam/transpept-like"/>
</dbReference>
<dbReference type="PANTHER" id="PTHR12544">
    <property type="entry name" value="GLUTAMINASE"/>
    <property type="match status" value="1"/>
</dbReference>
<dbReference type="AlphaFoldDB" id="A0A1A5J8Q0"/>
<dbReference type="NCBIfam" id="TIGR03814">
    <property type="entry name" value="Gln_ase"/>
    <property type="match status" value="1"/>
</dbReference>
<accession>A0A1A5J8Q0</accession>